<dbReference type="Pfam" id="PF02537">
    <property type="entry name" value="CRCB"/>
    <property type="match status" value="1"/>
</dbReference>
<evidence type="ECO:0000256" key="9">
    <source>
        <dbReference type="ARBA" id="ARBA00049940"/>
    </source>
</evidence>
<keyword evidence="10" id="KW-0406">Ion transport</keyword>
<dbReference type="EMBL" id="CP130318">
    <property type="protein sequence ID" value="WNQ12461.1"/>
    <property type="molecule type" value="Genomic_DNA"/>
</dbReference>
<feature type="transmembrane region" description="Helical" evidence="10">
    <location>
        <begin position="95"/>
        <end position="119"/>
    </location>
</feature>
<keyword evidence="10" id="KW-0479">Metal-binding</keyword>
<evidence type="ECO:0000256" key="5">
    <source>
        <dbReference type="ARBA" id="ARBA00023136"/>
    </source>
</evidence>
<protein>
    <recommendedName>
        <fullName evidence="10">Fluoride-specific ion channel FluC</fullName>
    </recommendedName>
</protein>
<dbReference type="GO" id="GO:0046872">
    <property type="term" value="F:metal ion binding"/>
    <property type="evidence" value="ECO:0007669"/>
    <property type="project" value="UniProtKB-KW"/>
</dbReference>
<proteinExistence type="inferred from homology"/>
<gene>
    <name evidence="10 11" type="primary">crcB</name>
    <name evidence="10" type="synonym">fluC</name>
    <name evidence="11" type="ORF">MJA45_05350</name>
</gene>
<dbReference type="PANTHER" id="PTHR28259:SF1">
    <property type="entry name" value="FLUORIDE EXPORT PROTEIN 1-RELATED"/>
    <property type="match status" value="1"/>
</dbReference>
<dbReference type="HAMAP" id="MF_00454">
    <property type="entry name" value="FluC"/>
    <property type="match status" value="1"/>
</dbReference>
<comment type="similarity">
    <text evidence="7 10">Belongs to the fluoride channel Fluc/FEX (TC 1.A.43) family.</text>
</comment>
<evidence type="ECO:0000256" key="3">
    <source>
        <dbReference type="ARBA" id="ARBA00022692"/>
    </source>
</evidence>
<keyword evidence="5 10" id="KW-0472">Membrane</keyword>
<comment type="catalytic activity">
    <reaction evidence="8">
        <text>fluoride(in) = fluoride(out)</text>
        <dbReference type="Rhea" id="RHEA:76159"/>
        <dbReference type="ChEBI" id="CHEBI:17051"/>
    </reaction>
    <physiologicalReaction direction="left-to-right" evidence="8">
        <dbReference type="Rhea" id="RHEA:76160"/>
    </physiologicalReaction>
</comment>
<feature type="transmembrane region" description="Helical" evidence="10">
    <location>
        <begin position="66"/>
        <end position="83"/>
    </location>
</feature>
<dbReference type="InterPro" id="IPR003691">
    <property type="entry name" value="FluC"/>
</dbReference>
<dbReference type="GO" id="GO:0062054">
    <property type="term" value="F:fluoride channel activity"/>
    <property type="evidence" value="ECO:0007669"/>
    <property type="project" value="UniProtKB-UniRule"/>
</dbReference>
<keyword evidence="3 10" id="KW-0812">Transmembrane</keyword>
<evidence type="ECO:0000313" key="12">
    <source>
        <dbReference type="Proteomes" id="UP001305702"/>
    </source>
</evidence>
<dbReference type="KEGG" id="paun:MJA45_05350"/>
<organism evidence="11 12">
    <name type="scientific">Paenibacillus aurantius</name>
    <dbReference type="NCBI Taxonomy" id="2918900"/>
    <lineage>
        <taxon>Bacteria</taxon>
        <taxon>Bacillati</taxon>
        <taxon>Bacillota</taxon>
        <taxon>Bacilli</taxon>
        <taxon>Bacillales</taxon>
        <taxon>Paenibacillaceae</taxon>
        <taxon>Paenibacillus</taxon>
    </lineage>
</organism>
<keyword evidence="2 10" id="KW-1003">Cell membrane</keyword>
<comment type="activity regulation">
    <text evidence="10">Na(+) is not transported, but it plays an essential structural role and its presence is essential for fluoride channel function.</text>
</comment>
<evidence type="ECO:0000256" key="7">
    <source>
        <dbReference type="ARBA" id="ARBA00035120"/>
    </source>
</evidence>
<keyword evidence="12" id="KW-1185">Reference proteome</keyword>
<evidence type="ECO:0000256" key="8">
    <source>
        <dbReference type="ARBA" id="ARBA00035585"/>
    </source>
</evidence>
<keyword evidence="6 10" id="KW-0407">Ion channel</keyword>
<dbReference type="Proteomes" id="UP001305702">
    <property type="component" value="Chromosome"/>
</dbReference>
<sequence length="129" mass="13564">MIYFIIGGAGAAGALLRYAIGLLLPWEPDRFPAATLTANVIGCFLLAGLLTYLLDHPSVHPYWKSGLGTGFIGSFTTFSTFSVETVRMAQTHHAGMAAVYVLVSIWAGLGAAGLGHVAAKRGRGDRVLS</sequence>
<evidence type="ECO:0000256" key="1">
    <source>
        <dbReference type="ARBA" id="ARBA00004651"/>
    </source>
</evidence>
<dbReference type="PANTHER" id="PTHR28259">
    <property type="entry name" value="FLUORIDE EXPORT PROTEIN 1-RELATED"/>
    <property type="match status" value="1"/>
</dbReference>
<evidence type="ECO:0000256" key="6">
    <source>
        <dbReference type="ARBA" id="ARBA00023303"/>
    </source>
</evidence>
<evidence type="ECO:0000313" key="11">
    <source>
        <dbReference type="EMBL" id="WNQ12461.1"/>
    </source>
</evidence>
<keyword evidence="10" id="KW-0915">Sodium</keyword>
<keyword evidence="4 10" id="KW-1133">Transmembrane helix</keyword>
<dbReference type="GO" id="GO:0140114">
    <property type="term" value="P:cellular detoxification of fluoride"/>
    <property type="evidence" value="ECO:0007669"/>
    <property type="project" value="UniProtKB-UniRule"/>
</dbReference>
<dbReference type="RefSeq" id="WP_315606238.1">
    <property type="nucleotide sequence ID" value="NZ_CP130318.1"/>
</dbReference>
<comment type="subcellular location">
    <subcellularLocation>
        <location evidence="1 10">Cell membrane</location>
        <topology evidence="1 10">Multi-pass membrane protein</topology>
    </subcellularLocation>
</comment>
<feature type="binding site" evidence="10">
    <location>
        <position position="76"/>
    </location>
    <ligand>
        <name>Na(+)</name>
        <dbReference type="ChEBI" id="CHEBI:29101"/>
        <note>structural</note>
    </ligand>
</feature>
<evidence type="ECO:0000256" key="10">
    <source>
        <dbReference type="HAMAP-Rule" id="MF_00454"/>
    </source>
</evidence>
<evidence type="ECO:0000256" key="2">
    <source>
        <dbReference type="ARBA" id="ARBA00022475"/>
    </source>
</evidence>
<dbReference type="AlphaFoldDB" id="A0AA96RGE9"/>
<feature type="binding site" evidence="10">
    <location>
        <position position="73"/>
    </location>
    <ligand>
        <name>Na(+)</name>
        <dbReference type="ChEBI" id="CHEBI:29101"/>
        <note>structural</note>
    </ligand>
</feature>
<dbReference type="GO" id="GO:0005886">
    <property type="term" value="C:plasma membrane"/>
    <property type="evidence" value="ECO:0007669"/>
    <property type="project" value="UniProtKB-SubCell"/>
</dbReference>
<dbReference type="NCBIfam" id="TIGR00494">
    <property type="entry name" value="crcB"/>
    <property type="match status" value="1"/>
</dbReference>
<keyword evidence="10" id="KW-0813">Transport</keyword>
<accession>A0AA96RGE9</accession>
<comment type="function">
    <text evidence="9 10">Fluoride-specific ion channel. Important for reducing fluoride concentration in the cell, thus reducing its toxicity.</text>
</comment>
<feature type="transmembrane region" description="Helical" evidence="10">
    <location>
        <begin position="31"/>
        <end position="54"/>
    </location>
</feature>
<name>A0AA96RGE9_9BACL</name>
<reference evidence="11 12" key="1">
    <citation type="submission" date="2022-02" db="EMBL/GenBank/DDBJ databases">
        <title>Paenibacillus sp. MBLB1776 Whole Genome Shotgun Sequencing.</title>
        <authorList>
            <person name="Hwang C.Y."/>
            <person name="Cho E.-S."/>
            <person name="Seo M.-J."/>
        </authorList>
    </citation>
    <scope>NUCLEOTIDE SEQUENCE [LARGE SCALE GENOMIC DNA]</scope>
    <source>
        <strain evidence="11 12">MBLB1776</strain>
    </source>
</reference>
<evidence type="ECO:0000256" key="4">
    <source>
        <dbReference type="ARBA" id="ARBA00022989"/>
    </source>
</evidence>